<dbReference type="InterPro" id="IPR040170">
    <property type="entry name" value="Cytosol_ACT"/>
</dbReference>
<dbReference type="InterPro" id="IPR033120">
    <property type="entry name" value="HOTDOG_ACOT"/>
</dbReference>
<evidence type="ECO:0000256" key="2">
    <source>
        <dbReference type="ARBA" id="ARBA00022801"/>
    </source>
</evidence>
<comment type="similarity">
    <text evidence="1">Belongs to the acyl coenzyme A hydrolase family.</text>
</comment>
<dbReference type="GO" id="GO:0052816">
    <property type="term" value="F:long-chain fatty acyl-CoA hydrolase activity"/>
    <property type="evidence" value="ECO:0007669"/>
    <property type="project" value="TreeGrafter"/>
</dbReference>
<accession>A0A0R2DZW9</accession>
<dbReference type="InterPro" id="IPR029069">
    <property type="entry name" value="HotDog_dom_sf"/>
</dbReference>
<dbReference type="InterPro" id="IPR006683">
    <property type="entry name" value="Thioestr_dom"/>
</dbReference>
<evidence type="ECO:0000256" key="1">
    <source>
        <dbReference type="ARBA" id="ARBA00010458"/>
    </source>
</evidence>
<evidence type="ECO:0000313" key="5">
    <source>
        <dbReference type="EMBL" id="KRN09505.1"/>
    </source>
</evidence>
<name>A0A0R2DZW9_9LACO</name>
<dbReference type="AlphaFoldDB" id="A0A0R2DZW9"/>
<gene>
    <name evidence="5" type="ORF">FD00_GL000992</name>
</gene>
<dbReference type="PANTHER" id="PTHR11049:SF24">
    <property type="entry name" value="CYTOSOLIC ACYL COENZYME A THIOESTER HYDROLASE"/>
    <property type="match status" value="1"/>
</dbReference>
<keyword evidence="2 3" id="KW-0378">Hydrolase</keyword>
<comment type="caution">
    <text evidence="5">The sequence shown here is derived from an EMBL/GenBank/DDBJ whole genome shotgun (WGS) entry which is preliminary data.</text>
</comment>
<dbReference type="PANTHER" id="PTHR11049">
    <property type="entry name" value="ACYL COENZYME A THIOESTER HYDROLASE"/>
    <property type="match status" value="1"/>
</dbReference>
<dbReference type="CDD" id="cd03442">
    <property type="entry name" value="BFIT_BACH"/>
    <property type="match status" value="1"/>
</dbReference>
<dbReference type="GO" id="GO:0005829">
    <property type="term" value="C:cytosol"/>
    <property type="evidence" value="ECO:0007669"/>
    <property type="project" value="TreeGrafter"/>
</dbReference>
<proteinExistence type="inferred from homology"/>
<evidence type="ECO:0000313" key="6">
    <source>
        <dbReference type="Proteomes" id="UP000050898"/>
    </source>
</evidence>
<feature type="domain" description="HotDog ACOT-type" evidence="4">
    <location>
        <begin position="25"/>
        <end position="137"/>
    </location>
</feature>
<dbReference type="GO" id="GO:0006637">
    <property type="term" value="P:acyl-CoA metabolic process"/>
    <property type="evidence" value="ECO:0007669"/>
    <property type="project" value="TreeGrafter"/>
</dbReference>
<dbReference type="PROSITE" id="PS51770">
    <property type="entry name" value="HOTDOG_ACOT"/>
    <property type="match status" value="1"/>
</dbReference>
<dbReference type="Proteomes" id="UP000050898">
    <property type="component" value="Unassembled WGS sequence"/>
</dbReference>
<keyword evidence="6" id="KW-1185">Reference proteome</keyword>
<sequence length="181" mass="19949">MSEDITILNLKEVISLTNKSSIYCSQTITTTEHRVLTNDLNEHKTVFGGRLLELLDGTASISAARTAHNSTVTAAINQFNFIAPLKLDDALIIKSYVSGIGNSSIEVFAKIIGEHLNSGERFLVATSFLTFVVTNKKIKLPTLIPQSPEEITVCNSYSQRRAEHKKETFAFKTITDSLSLD</sequence>
<evidence type="ECO:0000259" key="4">
    <source>
        <dbReference type="PROSITE" id="PS51770"/>
    </source>
</evidence>
<protein>
    <submittedName>
        <fullName evidence="5">Acyl-CoA hydrolase</fullName>
    </submittedName>
</protein>
<organism evidence="5 6">
    <name type="scientific">Liquorilactobacillus mali KCTC 3596 = DSM 20444</name>
    <dbReference type="NCBI Taxonomy" id="1046596"/>
    <lineage>
        <taxon>Bacteria</taxon>
        <taxon>Bacillati</taxon>
        <taxon>Bacillota</taxon>
        <taxon>Bacilli</taxon>
        <taxon>Lactobacillales</taxon>
        <taxon>Lactobacillaceae</taxon>
        <taxon>Liquorilactobacillus</taxon>
    </lineage>
</organism>
<dbReference type="EMBL" id="AYYH01000024">
    <property type="protein sequence ID" value="KRN09505.1"/>
    <property type="molecule type" value="Genomic_DNA"/>
</dbReference>
<evidence type="ECO:0000256" key="3">
    <source>
        <dbReference type="PROSITE-ProRule" id="PRU01106"/>
    </source>
</evidence>
<dbReference type="PATRIC" id="fig|1046596.6.peg.1071"/>
<dbReference type="GO" id="GO:0009062">
    <property type="term" value="P:fatty acid catabolic process"/>
    <property type="evidence" value="ECO:0007669"/>
    <property type="project" value="TreeGrafter"/>
</dbReference>
<reference evidence="5 6" key="1">
    <citation type="journal article" date="2015" name="Genome Announc.">
        <title>Expanding the biotechnology potential of lactobacilli through comparative genomics of 213 strains and associated genera.</title>
        <authorList>
            <person name="Sun Z."/>
            <person name="Harris H.M."/>
            <person name="McCann A."/>
            <person name="Guo C."/>
            <person name="Argimon S."/>
            <person name="Zhang W."/>
            <person name="Yang X."/>
            <person name="Jeffery I.B."/>
            <person name="Cooney J.C."/>
            <person name="Kagawa T.F."/>
            <person name="Liu W."/>
            <person name="Song Y."/>
            <person name="Salvetti E."/>
            <person name="Wrobel A."/>
            <person name="Rasinkangas P."/>
            <person name="Parkhill J."/>
            <person name="Rea M.C."/>
            <person name="O'Sullivan O."/>
            <person name="Ritari J."/>
            <person name="Douillard F.P."/>
            <person name="Paul Ross R."/>
            <person name="Yang R."/>
            <person name="Briner A.E."/>
            <person name="Felis G.E."/>
            <person name="de Vos W.M."/>
            <person name="Barrangou R."/>
            <person name="Klaenhammer T.R."/>
            <person name="Caufield P.W."/>
            <person name="Cui Y."/>
            <person name="Zhang H."/>
            <person name="O'Toole P.W."/>
        </authorList>
    </citation>
    <scope>NUCLEOTIDE SEQUENCE [LARGE SCALE GENOMIC DNA]</scope>
    <source>
        <strain evidence="5 6">DSM 20444</strain>
    </source>
</reference>
<dbReference type="Pfam" id="PF03061">
    <property type="entry name" value="4HBT"/>
    <property type="match status" value="1"/>
</dbReference>
<dbReference type="SUPFAM" id="SSF54637">
    <property type="entry name" value="Thioesterase/thiol ester dehydrase-isomerase"/>
    <property type="match status" value="1"/>
</dbReference>
<dbReference type="Gene3D" id="3.10.129.10">
    <property type="entry name" value="Hotdog Thioesterase"/>
    <property type="match status" value="1"/>
</dbReference>